<dbReference type="EMBL" id="PKTG01000025">
    <property type="protein sequence ID" value="PLX19586.1"/>
    <property type="molecule type" value="Genomic_DNA"/>
</dbReference>
<reference evidence="1 2" key="1">
    <citation type="submission" date="2017-11" db="EMBL/GenBank/DDBJ databases">
        <title>Genome-resolved metagenomics identifies genetic mobility, metabolic interactions, and unexpected diversity in perchlorate-reducing communities.</title>
        <authorList>
            <person name="Barnum T.P."/>
            <person name="Figueroa I.A."/>
            <person name="Carlstrom C.I."/>
            <person name="Lucas L.N."/>
            <person name="Engelbrektson A.L."/>
            <person name="Coates J.D."/>
        </authorList>
    </citation>
    <scope>NUCLEOTIDE SEQUENCE [LARGE SCALE GENOMIC DNA]</scope>
    <source>
        <strain evidence="1">BM706</strain>
    </source>
</reference>
<sequence>MHWHIREDHFEKIERFARSISNEEKSFDLLDKTFARLMLFNKKNVSLKEIFLIMREINNSVCR</sequence>
<proteinExistence type="predicted"/>
<name>A0A2N5ZLR4_MUIH1</name>
<evidence type="ECO:0000313" key="1">
    <source>
        <dbReference type="EMBL" id="PLX19586.1"/>
    </source>
</evidence>
<accession>A0A2N5ZLR4</accession>
<organism evidence="1 2">
    <name type="scientific">Muiribacterium halophilum</name>
    <dbReference type="NCBI Taxonomy" id="2053465"/>
    <lineage>
        <taxon>Bacteria</taxon>
        <taxon>Candidatus Muiribacteriota</taxon>
        <taxon>Candidatus Muiribacteriia</taxon>
        <taxon>Candidatus Muiribacteriales</taxon>
        <taxon>Candidatus Muiribacteriaceae</taxon>
        <taxon>Candidatus Muiribacterium</taxon>
    </lineage>
</organism>
<comment type="caution">
    <text evidence="1">The sequence shown here is derived from an EMBL/GenBank/DDBJ whole genome shotgun (WGS) entry which is preliminary data.</text>
</comment>
<evidence type="ECO:0000313" key="2">
    <source>
        <dbReference type="Proteomes" id="UP000234857"/>
    </source>
</evidence>
<dbReference type="AlphaFoldDB" id="A0A2N5ZLR4"/>
<protein>
    <submittedName>
        <fullName evidence="1">Uncharacterized protein</fullName>
    </submittedName>
</protein>
<dbReference type="Proteomes" id="UP000234857">
    <property type="component" value="Unassembled WGS sequence"/>
</dbReference>
<gene>
    <name evidence="1" type="ORF">C0601_01650</name>
</gene>